<evidence type="ECO:0000313" key="2">
    <source>
        <dbReference type="EMBL" id="MEJ8852526.1"/>
    </source>
</evidence>
<dbReference type="Proteomes" id="UP001385892">
    <property type="component" value="Unassembled WGS sequence"/>
</dbReference>
<feature type="region of interest" description="Disordered" evidence="1">
    <location>
        <begin position="1"/>
        <end position="20"/>
    </location>
</feature>
<evidence type="ECO:0000256" key="1">
    <source>
        <dbReference type="SAM" id="MobiDB-lite"/>
    </source>
</evidence>
<keyword evidence="3" id="KW-1185">Reference proteome</keyword>
<evidence type="ECO:0000313" key="3">
    <source>
        <dbReference type="Proteomes" id="UP001385892"/>
    </source>
</evidence>
<reference evidence="2 3" key="1">
    <citation type="submission" date="2024-03" db="EMBL/GenBank/DDBJ databases">
        <title>Novel species of the genus Variovorax.</title>
        <authorList>
            <person name="Liu Q."/>
            <person name="Xin Y.-H."/>
        </authorList>
    </citation>
    <scope>NUCLEOTIDE SEQUENCE [LARGE SCALE GENOMIC DNA]</scope>
    <source>
        <strain evidence="2 3">KACC 18900</strain>
    </source>
</reference>
<feature type="compositionally biased region" description="Polar residues" evidence="1">
    <location>
        <begin position="1"/>
        <end position="13"/>
    </location>
</feature>
<protein>
    <submittedName>
        <fullName evidence="2">Uncharacterized protein</fullName>
    </submittedName>
</protein>
<comment type="caution">
    <text evidence="2">The sequence shown here is derived from an EMBL/GenBank/DDBJ whole genome shotgun (WGS) entry which is preliminary data.</text>
</comment>
<organism evidence="2 3">
    <name type="scientific">Variovorax rhizosphaerae</name>
    <dbReference type="NCBI Taxonomy" id="1836200"/>
    <lineage>
        <taxon>Bacteria</taxon>
        <taxon>Pseudomonadati</taxon>
        <taxon>Pseudomonadota</taxon>
        <taxon>Betaproteobacteria</taxon>
        <taxon>Burkholderiales</taxon>
        <taxon>Comamonadaceae</taxon>
        <taxon>Variovorax</taxon>
    </lineage>
</organism>
<dbReference type="RefSeq" id="WP_340348472.1">
    <property type="nucleotide sequence ID" value="NZ_JBBKZT010000046.1"/>
</dbReference>
<name>A0ABU8WYE7_9BURK</name>
<accession>A0ABU8WYE7</accession>
<proteinExistence type="predicted"/>
<dbReference type="EMBL" id="JBBKZT010000046">
    <property type="protein sequence ID" value="MEJ8852526.1"/>
    <property type="molecule type" value="Genomic_DNA"/>
</dbReference>
<sequence length="53" mass="5994">MRSSGAATPSTPTGPFAPQLKLPDRMVWNNLVTEEVSKVAERLDELRGRYRYT</sequence>
<gene>
    <name evidence="2" type="ORF">WKW82_38330</name>
</gene>